<dbReference type="Proteomes" id="UP000829398">
    <property type="component" value="Chromosome 8"/>
</dbReference>
<gene>
    <name evidence="1" type="ORF">KPL71_023816</name>
</gene>
<dbReference type="EMBL" id="CM039177">
    <property type="protein sequence ID" value="KAH9697939.1"/>
    <property type="molecule type" value="Genomic_DNA"/>
</dbReference>
<name>A0ACB8IL73_CITSI</name>
<comment type="caution">
    <text evidence="1">The sequence shown here is derived from an EMBL/GenBank/DDBJ whole genome shotgun (WGS) entry which is preliminary data.</text>
</comment>
<evidence type="ECO:0000313" key="1">
    <source>
        <dbReference type="EMBL" id="KAH9697939.1"/>
    </source>
</evidence>
<proteinExistence type="predicted"/>
<keyword evidence="2" id="KW-1185">Reference proteome</keyword>
<reference evidence="2" key="1">
    <citation type="journal article" date="2023" name="Hortic. Res.">
        <title>A chromosome-level phased genome enabling allele-level studies in sweet orange: a case study on citrus Huanglongbing tolerance.</title>
        <authorList>
            <person name="Wu B."/>
            <person name="Yu Q."/>
            <person name="Deng Z."/>
            <person name="Duan Y."/>
            <person name="Luo F."/>
            <person name="Gmitter F. Jr."/>
        </authorList>
    </citation>
    <scope>NUCLEOTIDE SEQUENCE [LARGE SCALE GENOMIC DNA]</scope>
    <source>
        <strain evidence="2">cv. Valencia</strain>
    </source>
</reference>
<protein>
    <submittedName>
        <fullName evidence="1">DUF1624 domain-containing protein</fullName>
    </submittedName>
</protein>
<sequence length="461" mass="51292">MAKYNPINNDANDQLVIQISKSTSAPANEKLERDPLLPPSNSNSKQTRPQHQQRRLISLDVFRGLTVALMILVDDVGGILPAINHSPWNGLTLADFVMPFFLFIVGVSLALTYKNFPCKVVATRKAILRALNLFLLGIFLQGGFFHGINNLKYGVDIAQIRWMGVLQRIAIAYLVAALCEIWLKGDGHVSSKLSLFRKYRGHWVVALVLTTLYLLLLYGLYVPDWQYEFPVETSSSSPWIFNVTCGVRGSTGPACNAVGVIDRKILGIQHLYRKPIYSRTKQCSINSPDYGPMPLDAPSWCQAPFDPEGLLSSVMATVTCLIGLHFGHLIVHFKDHRDRMLNWIILSSCLIGLGLSLDFVGMHLNKALYSLSYTCLTAGASGVLLAGIYFMFCLPFCAEKQLNLSHLQTGNLVLLLQVDVQGHRRLPQRSYKTRISTTVLAVICVRCSFSVINTCAFIDEV</sequence>
<accession>A0ACB8IL73</accession>
<organism evidence="1 2">
    <name type="scientific">Citrus sinensis</name>
    <name type="common">Sweet orange</name>
    <name type="synonym">Citrus aurantium var. sinensis</name>
    <dbReference type="NCBI Taxonomy" id="2711"/>
    <lineage>
        <taxon>Eukaryota</taxon>
        <taxon>Viridiplantae</taxon>
        <taxon>Streptophyta</taxon>
        <taxon>Embryophyta</taxon>
        <taxon>Tracheophyta</taxon>
        <taxon>Spermatophyta</taxon>
        <taxon>Magnoliopsida</taxon>
        <taxon>eudicotyledons</taxon>
        <taxon>Gunneridae</taxon>
        <taxon>Pentapetalae</taxon>
        <taxon>rosids</taxon>
        <taxon>malvids</taxon>
        <taxon>Sapindales</taxon>
        <taxon>Rutaceae</taxon>
        <taxon>Aurantioideae</taxon>
        <taxon>Citrus</taxon>
    </lineage>
</organism>
<evidence type="ECO:0000313" key="2">
    <source>
        <dbReference type="Proteomes" id="UP000829398"/>
    </source>
</evidence>